<dbReference type="KEGG" id="lmoi:VV02_23405"/>
<dbReference type="RefSeq" id="WP_052595543.1">
    <property type="nucleotide sequence ID" value="NZ_CP011112.1"/>
</dbReference>
<dbReference type="SUPFAM" id="SSF53335">
    <property type="entry name" value="S-adenosyl-L-methionine-dependent methyltransferases"/>
    <property type="match status" value="1"/>
</dbReference>
<sequence>MAGVPRAGAELISLRDALRDAGFTLDGIRDCLGERASRALHREQVVPADLVTRTTTAPVGVLVRLFALGRSVPAEALDPVLAGWDVDRLVRAGLVAVERGQVRTLFDLRPYGDDEREWWVLSDLTESMTGQPLSIDHVLGIGGASTTLASWTVRAPVGRALDLGAGCGVQSLHLSQHASTVVATDVSERALAITRFNAALNGLDWDIRAGNMLEPVAGETFDLVVSNPPFVITPRTETMPTYEYRDGGQVGHAVVEDLIRQVGSHLAPGGIAQLLGNWEVPVGGAWRDVVDGWLDGTGLDAWVIQRDVQDPAEYAELWAGDGGHRSGTEGFEEMYAGWLADFDRRGVGEIGFGVITLQRPVGAREPWRNLVESTGSVAAPMGPSVAAGLAARAWLAEHGDAGVLATAWQCAADVTEERHGAPGADDPTVIVVRQGGGLGRAFRADTVLSAYLSVCDGSLTAGQALDAIASLVDASPEAVRTQALPQIRDLIADGLLVAPPVE</sequence>
<dbReference type="OrthoDB" id="129465at2"/>
<dbReference type="GO" id="GO:0003676">
    <property type="term" value="F:nucleic acid binding"/>
    <property type="evidence" value="ECO:0007669"/>
    <property type="project" value="InterPro"/>
</dbReference>
<protein>
    <submittedName>
        <fullName evidence="7">SAM-dependent methyltransferase</fullName>
    </submittedName>
</protein>
<dbReference type="InterPro" id="IPR055487">
    <property type="entry name" value="DUF7059"/>
</dbReference>
<reference evidence="7 8" key="1">
    <citation type="submission" date="2015-03" db="EMBL/GenBank/DDBJ databases">
        <title>Luteipulveratus halotolerans sp. nov., a novel actinobacterium (Dermacoccaceae) from Sarawak, Malaysia.</title>
        <authorList>
            <person name="Juboi H."/>
            <person name="Basik A."/>
            <person name="Shamsul S.S."/>
            <person name="Arnold P."/>
            <person name="Schmitt E.K."/>
            <person name="Sanglier J.-J."/>
            <person name="Yeo T."/>
        </authorList>
    </citation>
    <scope>NUCLEOTIDE SEQUENCE [LARGE SCALE GENOMIC DNA]</scope>
    <source>
        <strain evidence="7 8">MN07-A0370</strain>
    </source>
</reference>
<evidence type="ECO:0000313" key="8">
    <source>
        <dbReference type="Proteomes" id="UP000066480"/>
    </source>
</evidence>
<dbReference type="Pfam" id="PF23186">
    <property type="entry name" value="DUF7059"/>
    <property type="match status" value="1"/>
</dbReference>
<dbReference type="GO" id="GO:0008170">
    <property type="term" value="F:N-methyltransferase activity"/>
    <property type="evidence" value="ECO:0007669"/>
    <property type="project" value="UniProtKB-ARBA"/>
</dbReference>
<proteinExistence type="inferred from homology"/>
<dbReference type="InterPro" id="IPR052190">
    <property type="entry name" value="Euk-Arch_PrmC-MTase"/>
</dbReference>
<evidence type="ECO:0000313" key="7">
    <source>
        <dbReference type="EMBL" id="AKU18120.1"/>
    </source>
</evidence>
<keyword evidence="8" id="KW-1185">Reference proteome</keyword>
<evidence type="ECO:0000259" key="5">
    <source>
        <dbReference type="Pfam" id="PF05175"/>
    </source>
</evidence>
<comment type="similarity">
    <text evidence="1">Belongs to the eukaryotic/archaeal PrmC-related family.</text>
</comment>
<dbReference type="GO" id="GO:0008757">
    <property type="term" value="F:S-adenosylmethionine-dependent methyltransferase activity"/>
    <property type="evidence" value="ECO:0007669"/>
    <property type="project" value="TreeGrafter"/>
</dbReference>
<dbReference type="InterPro" id="IPR007848">
    <property type="entry name" value="Small_mtfrase_dom"/>
</dbReference>
<dbReference type="GO" id="GO:0008276">
    <property type="term" value="F:protein methyltransferase activity"/>
    <property type="evidence" value="ECO:0007669"/>
    <property type="project" value="TreeGrafter"/>
</dbReference>
<keyword evidence="2 7" id="KW-0489">Methyltransferase</keyword>
<gene>
    <name evidence="7" type="ORF">VV02_23405</name>
</gene>
<name>A0A0K1JNF0_9MICO</name>
<dbReference type="GO" id="GO:0032259">
    <property type="term" value="P:methylation"/>
    <property type="evidence" value="ECO:0007669"/>
    <property type="project" value="UniProtKB-KW"/>
</dbReference>
<evidence type="ECO:0000259" key="6">
    <source>
        <dbReference type="Pfam" id="PF23186"/>
    </source>
</evidence>
<dbReference type="STRING" id="571913.VV02_23405"/>
<organism evidence="7 8">
    <name type="scientific">Luteipulveratus mongoliensis</name>
    <dbReference type="NCBI Taxonomy" id="571913"/>
    <lineage>
        <taxon>Bacteria</taxon>
        <taxon>Bacillati</taxon>
        <taxon>Actinomycetota</taxon>
        <taxon>Actinomycetes</taxon>
        <taxon>Micrococcales</taxon>
        <taxon>Dermacoccaceae</taxon>
        <taxon>Luteipulveratus</taxon>
    </lineage>
</organism>
<evidence type="ECO:0000256" key="2">
    <source>
        <dbReference type="ARBA" id="ARBA00022603"/>
    </source>
</evidence>
<keyword evidence="4" id="KW-0949">S-adenosyl-L-methionine</keyword>
<keyword evidence="3 7" id="KW-0808">Transferase</keyword>
<evidence type="ECO:0000256" key="1">
    <source>
        <dbReference type="ARBA" id="ARBA00006149"/>
    </source>
</evidence>
<dbReference type="Gene3D" id="3.40.50.150">
    <property type="entry name" value="Vaccinia Virus protein VP39"/>
    <property type="match status" value="1"/>
</dbReference>
<accession>A0A0K1JNF0</accession>
<dbReference type="PROSITE" id="PS00092">
    <property type="entry name" value="N6_MTASE"/>
    <property type="match status" value="1"/>
</dbReference>
<dbReference type="GO" id="GO:0035657">
    <property type="term" value="C:eRF1 methyltransferase complex"/>
    <property type="evidence" value="ECO:0007669"/>
    <property type="project" value="TreeGrafter"/>
</dbReference>
<dbReference type="EMBL" id="CP011112">
    <property type="protein sequence ID" value="AKU18120.1"/>
    <property type="molecule type" value="Genomic_DNA"/>
</dbReference>
<dbReference type="PANTHER" id="PTHR45875:SF1">
    <property type="entry name" value="METHYLTRANSFERASE N6AMT1"/>
    <property type="match status" value="1"/>
</dbReference>
<evidence type="ECO:0000256" key="4">
    <source>
        <dbReference type="ARBA" id="ARBA00022691"/>
    </source>
</evidence>
<evidence type="ECO:0000256" key="3">
    <source>
        <dbReference type="ARBA" id="ARBA00022679"/>
    </source>
</evidence>
<dbReference type="Proteomes" id="UP000066480">
    <property type="component" value="Chromosome"/>
</dbReference>
<feature type="domain" description="Methyltransferase small" evidence="5">
    <location>
        <begin position="147"/>
        <end position="278"/>
    </location>
</feature>
<dbReference type="PANTHER" id="PTHR45875">
    <property type="entry name" value="METHYLTRANSFERASE N6AMT1"/>
    <property type="match status" value="1"/>
</dbReference>
<dbReference type="CDD" id="cd02440">
    <property type="entry name" value="AdoMet_MTases"/>
    <property type="match status" value="1"/>
</dbReference>
<dbReference type="InterPro" id="IPR002052">
    <property type="entry name" value="DNA_methylase_N6_adenine_CS"/>
</dbReference>
<dbReference type="AlphaFoldDB" id="A0A0K1JNF0"/>
<dbReference type="InterPro" id="IPR029063">
    <property type="entry name" value="SAM-dependent_MTases_sf"/>
</dbReference>
<feature type="domain" description="DUF7059" evidence="6">
    <location>
        <begin position="21"/>
        <end position="104"/>
    </location>
</feature>
<dbReference type="PATRIC" id="fig|571913.6.peg.4740"/>
<dbReference type="Pfam" id="PF05175">
    <property type="entry name" value="MTS"/>
    <property type="match status" value="1"/>
</dbReference>